<dbReference type="Pfam" id="PF11557">
    <property type="entry name" value="Omp_AT"/>
    <property type="match status" value="1"/>
</dbReference>
<keyword evidence="1" id="KW-0732">Signal</keyword>
<evidence type="ECO:0000259" key="2">
    <source>
        <dbReference type="Pfam" id="PF11557"/>
    </source>
</evidence>
<dbReference type="AlphaFoldDB" id="A0A1E5CLX2"/>
<gene>
    <name evidence="3" type="ORF">A130_08985</name>
</gene>
<feature type="chain" id="PRO_5009172956" description="Solitary outer membrane autotransporter-like beta-barrel domain-containing protein" evidence="1">
    <location>
        <begin position="23"/>
        <end position="327"/>
    </location>
</feature>
<proteinExistence type="predicted"/>
<dbReference type="InterPro" id="IPR021621">
    <property type="entry name" value="Omp_AT"/>
</dbReference>
<evidence type="ECO:0000256" key="1">
    <source>
        <dbReference type="SAM" id="SignalP"/>
    </source>
</evidence>
<dbReference type="RefSeq" id="WP_017053237.1">
    <property type="nucleotide sequence ID" value="NZ_AJYW02000310.1"/>
</dbReference>
<organism evidence="3 4">
    <name type="scientific">Vibrio genomosp. F6 str. FF-238</name>
    <dbReference type="NCBI Taxonomy" id="1191298"/>
    <lineage>
        <taxon>Bacteria</taxon>
        <taxon>Pseudomonadati</taxon>
        <taxon>Pseudomonadota</taxon>
        <taxon>Gammaproteobacteria</taxon>
        <taxon>Vibrionales</taxon>
        <taxon>Vibrionaceae</taxon>
        <taxon>Vibrio</taxon>
    </lineage>
</organism>
<comment type="caution">
    <text evidence="3">The sequence shown here is derived from an EMBL/GenBank/DDBJ whole genome shotgun (WGS) entry which is preliminary data.</text>
</comment>
<name>A0A1E5CLX2_9VIBR</name>
<accession>A0A1E5CLX2</accession>
<sequence length="327" mass="37050">MGQIISRSFAFSLLFFPLASIASNIQSQFQKDLERNFAAAIILTDSDVLTFGFHDFDPNDWFDLKNENIGTEDSINLRKKIAVTILPYTFDLSDDDAVNKHQISVRLSSLAVDQNVEIDSNYSDDRHRELVAGLGVEYEYIQALNEDWSMNWGIGTHIQYYRSRYDYGSEVLDPIKDIVDGVIVNTSAWATVIEPNIEFKYEQPKDWGKWTFKSRLNYFYGFGWGDANNGHIGNPEGWFVSNGIAAFYDFDQWGRAVQSVYSSIRRVDIGGDASTPFGTSHYYEGSIGWLMTPPFETDLIDNVGIGLNINYGSNLKGGSIILFFNQD</sequence>
<dbReference type="EMBL" id="AJYW02000310">
    <property type="protein sequence ID" value="OEE70427.1"/>
    <property type="molecule type" value="Genomic_DNA"/>
</dbReference>
<feature type="signal peptide" evidence="1">
    <location>
        <begin position="1"/>
        <end position="22"/>
    </location>
</feature>
<keyword evidence="4" id="KW-1185">Reference proteome</keyword>
<evidence type="ECO:0000313" key="4">
    <source>
        <dbReference type="Proteomes" id="UP000094165"/>
    </source>
</evidence>
<reference evidence="3 4" key="1">
    <citation type="journal article" date="2012" name="Science">
        <title>Ecological populations of bacteria act as socially cohesive units of antibiotic production and resistance.</title>
        <authorList>
            <person name="Cordero O.X."/>
            <person name="Wildschutte H."/>
            <person name="Kirkup B."/>
            <person name="Proehl S."/>
            <person name="Ngo L."/>
            <person name="Hussain F."/>
            <person name="Le Roux F."/>
            <person name="Mincer T."/>
            <person name="Polz M.F."/>
        </authorList>
    </citation>
    <scope>NUCLEOTIDE SEQUENCE [LARGE SCALE GENOMIC DNA]</scope>
    <source>
        <strain evidence="3 4">FF-238</strain>
    </source>
</reference>
<evidence type="ECO:0000313" key="3">
    <source>
        <dbReference type="EMBL" id="OEE70427.1"/>
    </source>
</evidence>
<feature type="domain" description="Solitary outer membrane autotransporter-like beta-barrel" evidence="2">
    <location>
        <begin position="6"/>
        <end position="326"/>
    </location>
</feature>
<protein>
    <recommendedName>
        <fullName evidence="2">Solitary outer membrane autotransporter-like beta-barrel domain-containing protein</fullName>
    </recommendedName>
</protein>
<dbReference type="Proteomes" id="UP000094165">
    <property type="component" value="Unassembled WGS sequence"/>
</dbReference>